<reference evidence="1 2" key="1">
    <citation type="submission" date="2019-11" db="EMBL/GenBank/DDBJ databases">
        <title>Pedobacter petrophilus genome.</title>
        <authorList>
            <person name="Feldbauer M.J."/>
            <person name="Newman J.D."/>
        </authorList>
    </citation>
    <scope>NUCLEOTIDE SEQUENCE [LARGE SCALE GENOMIC DNA]</scope>
    <source>
        <strain evidence="1 2">LMG 29686</strain>
    </source>
</reference>
<organism evidence="1 2">
    <name type="scientific">Pedobacter petrophilus</name>
    <dbReference type="NCBI Taxonomy" id="1908241"/>
    <lineage>
        <taxon>Bacteria</taxon>
        <taxon>Pseudomonadati</taxon>
        <taxon>Bacteroidota</taxon>
        <taxon>Sphingobacteriia</taxon>
        <taxon>Sphingobacteriales</taxon>
        <taxon>Sphingobacteriaceae</taxon>
        <taxon>Pedobacter</taxon>
    </lineage>
</organism>
<protein>
    <submittedName>
        <fullName evidence="1">Uncharacterized protein</fullName>
    </submittedName>
</protein>
<sequence length="66" mass="7853">MSKRWQTLQISTDFLTIFCPEHNVWHKFTDQSLDRNDTGNSLNKIVPLIKSKWNHLMDVLIIIDKQ</sequence>
<evidence type="ECO:0000313" key="2">
    <source>
        <dbReference type="Proteomes" id="UP000487757"/>
    </source>
</evidence>
<evidence type="ECO:0000313" key="1">
    <source>
        <dbReference type="EMBL" id="MRX75943.1"/>
    </source>
</evidence>
<dbReference type="EMBL" id="WKKH01000008">
    <property type="protein sequence ID" value="MRX75943.1"/>
    <property type="molecule type" value="Genomic_DNA"/>
</dbReference>
<keyword evidence="2" id="KW-1185">Reference proteome</keyword>
<gene>
    <name evidence="1" type="ORF">GJU39_07555</name>
</gene>
<dbReference type="Proteomes" id="UP000487757">
    <property type="component" value="Unassembled WGS sequence"/>
</dbReference>
<accession>A0A7K0FWG6</accession>
<comment type="caution">
    <text evidence="1">The sequence shown here is derived from an EMBL/GenBank/DDBJ whole genome shotgun (WGS) entry which is preliminary data.</text>
</comment>
<proteinExistence type="predicted"/>
<dbReference type="AlphaFoldDB" id="A0A7K0FWG6"/>
<dbReference type="RefSeq" id="WP_154280173.1">
    <property type="nucleotide sequence ID" value="NZ_JBHUJQ010000001.1"/>
</dbReference>
<name>A0A7K0FWG6_9SPHI</name>